<dbReference type="InterPro" id="IPR044528">
    <property type="entry name" value="POD-like_MBL-fold"/>
</dbReference>
<comment type="caution">
    <text evidence="3">The sequence shown here is derived from an EMBL/GenBank/DDBJ whole genome shotgun (WGS) entry which is preliminary data.</text>
</comment>
<dbReference type="AlphaFoldDB" id="A0A4R6SFQ7"/>
<reference evidence="3 4" key="1">
    <citation type="submission" date="2019-03" db="EMBL/GenBank/DDBJ databases">
        <title>Genomic Encyclopedia of Type Strains, Phase IV (KMG-IV): sequencing the most valuable type-strain genomes for metagenomic binning, comparative biology and taxonomic classification.</title>
        <authorList>
            <person name="Goeker M."/>
        </authorList>
    </citation>
    <scope>NUCLEOTIDE SEQUENCE [LARGE SCALE GENOMIC DNA]</scope>
    <source>
        <strain evidence="3 4">DSM 45361</strain>
    </source>
</reference>
<dbReference type="SUPFAM" id="SSF52821">
    <property type="entry name" value="Rhodanese/Cell cycle control phosphatase"/>
    <property type="match status" value="2"/>
</dbReference>
<evidence type="ECO:0000313" key="4">
    <source>
        <dbReference type="Proteomes" id="UP000295444"/>
    </source>
</evidence>
<dbReference type="GO" id="GO:0016787">
    <property type="term" value="F:hydrolase activity"/>
    <property type="evidence" value="ECO:0007669"/>
    <property type="project" value="UniProtKB-KW"/>
</dbReference>
<dbReference type="InterPro" id="IPR001763">
    <property type="entry name" value="Rhodanese-like_dom"/>
</dbReference>
<evidence type="ECO:0000256" key="1">
    <source>
        <dbReference type="ARBA" id="ARBA00022723"/>
    </source>
</evidence>
<feature type="domain" description="Rhodanese" evidence="2">
    <location>
        <begin position="255"/>
        <end position="346"/>
    </location>
</feature>
<evidence type="ECO:0000259" key="2">
    <source>
        <dbReference type="PROSITE" id="PS50206"/>
    </source>
</evidence>
<dbReference type="PANTHER" id="PTHR43084:SF1">
    <property type="entry name" value="PERSULFIDE DIOXYGENASE ETHE1, MITOCHONDRIAL"/>
    <property type="match status" value="1"/>
</dbReference>
<dbReference type="SMART" id="SM00450">
    <property type="entry name" value="RHOD"/>
    <property type="match status" value="2"/>
</dbReference>
<keyword evidence="1" id="KW-0479">Metal-binding</keyword>
<protein>
    <submittedName>
        <fullName evidence="3">Glyoxylase-like metal-dependent hydrolase (Beta-lactamase superfamily II)</fullName>
    </submittedName>
</protein>
<dbReference type="GO" id="GO:0070813">
    <property type="term" value="P:hydrogen sulfide metabolic process"/>
    <property type="evidence" value="ECO:0007669"/>
    <property type="project" value="TreeGrafter"/>
</dbReference>
<sequence length="449" mass="47440">MDDGMGNSAYLVDLGDGRGLAVDVSIDLRAVREAARWRGLRLAFVAETHLHADFASGARELAETHDTRILASAAGNRVFNHVGLADEQEFDLGGLRLRALATPGHTREHLSYLLSDGDAPLGVFTGGSLIVGSAARTDLDSPEATEDLTRKQYRSLQRLVTLPDEVAVWPTHGAGSFCSAPAGGERTSTIGTEKASNPLLAVTGEDAFVAALLGSLGTYPDYFRRLPELNRHGLRLPDRPAEPAALDTAQVRALLADGAELVDLRPVTAFADGHIPGALSNPLRPQFASWLGWLVPPDRPLVFVRDADQDLADAVWQAAKIGHFAIAGELDGGMKAWQAAGYEIARVGLADAADPADLATAPPSILDVRQRAEYTGGHVPSAMHVELGSLTTHADAVPDGPLVVMCGHGERAMSAASLLARSGHRELTVLVGGPGDWARTTGRELDQGT</sequence>
<dbReference type="Proteomes" id="UP000295444">
    <property type="component" value="Unassembled WGS sequence"/>
</dbReference>
<dbReference type="Gene3D" id="3.60.15.10">
    <property type="entry name" value="Ribonuclease Z/Hydroxyacylglutathione hydrolase-like"/>
    <property type="match status" value="1"/>
</dbReference>
<proteinExistence type="predicted"/>
<dbReference type="SMART" id="SM00849">
    <property type="entry name" value="Lactamase_B"/>
    <property type="match status" value="1"/>
</dbReference>
<keyword evidence="4" id="KW-1185">Reference proteome</keyword>
<dbReference type="InterPro" id="IPR051682">
    <property type="entry name" value="Mito_Persulfide_Diox"/>
</dbReference>
<dbReference type="EMBL" id="SNXZ01000002">
    <property type="protein sequence ID" value="TDQ00340.1"/>
    <property type="molecule type" value="Genomic_DNA"/>
</dbReference>
<accession>A0A4R6SFQ7</accession>
<dbReference type="Pfam" id="PF00753">
    <property type="entry name" value="Lactamase_B"/>
    <property type="match status" value="1"/>
</dbReference>
<evidence type="ECO:0000313" key="3">
    <source>
        <dbReference type="EMBL" id="TDQ00340.1"/>
    </source>
</evidence>
<dbReference type="CDD" id="cd00158">
    <property type="entry name" value="RHOD"/>
    <property type="match status" value="2"/>
</dbReference>
<dbReference type="InterPro" id="IPR036866">
    <property type="entry name" value="RibonucZ/Hydroxyglut_hydro"/>
</dbReference>
<organism evidence="3 4">
    <name type="scientific">Labedaea rhizosphaerae</name>
    <dbReference type="NCBI Taxonomy" id="598644"/>
    <lineage>
        <taxon>Bacteria</taxon>
        <taxon>Bacillati</taxon>
        <taxon>Actinomycetota</taxon>
        <taxon>Actinomycetes</taxon>
        <taxon>Pseudonocardiales</taxon>
        <taxon>Pseudonocardiaceae</taxon>
        <taxon>Labedaea</taxon>
    </lineage>
</organism>
<dbReference type="PANTHER" id="PTHR43084">
    <property type="entry name" value="PERSULFIDE DIOXYGENASE ETHE1"/>
    <property type="match status" value="1"/>
</dbReference>
<dbReference type="CDD" id="cd07724">
    <property type="entry name" value="POD-like_MBL-fold"/>
    <property type="match status" value="1"/>
</dbReference>
<dbReference type="SUPFAM" id="SSF56281">
    <property type="entry name" value="Metallo-hydrolase/oxidoreductase"/>
    <property type="match status" value="1"/>
</dbReference>
<dbReference type="Pfam" id="PF00581">
    <property type="entry name" value="Rhodanese"/>
    <property type="match status" value="2"/>
</dbReference>
<keyword evidence="3" id="KW-0378">Hydrolase</keyword>
<feature type="domain" description="Rhodanese" evidence="2">
    <location>
        <begin position="359"/>
        <end position="446"/>
    </location>
</feature>
<name>A0A4R6SFQ7_LABRH</name>
<dbReference type="GO" id="GO:0046872">
    <property type="term" value="F:metal ion binding"/>
    <property type="evidence" value="ECO:0007669"/>
    <property type="project" value="UniProtKB-KW"/>
</dbReference>
<dbReference type="InterPro" id="IPR036873">
    <property type="entry name" value="Rhodanese-like_dom_sf"/>
</dbReference>
<gene>
    <name evidence="3" type="ORF">EV186_102201</name>
</gene>
<dbReference type="PROSITE" id="PS50206">
    <property type="entry name" value="RHODANESE_3"/>
    <property type="match status" value="2"/>
</dbReference>
<dbReference type="Gene3D" id="3.40.250.10">
    <property type="entry name" value="Rhodanese-like domain"/>
    <property type="match status" value="2"/>
</dbReference>
<dbReference type="InterPro" id="IPR001279">
    <property type="entry name" value="Metallo-B-lactamas"/>
</dbReference>
<dbReference type="GO" id="GO:0050313">
    <property type="term" value="F:sulfur dioxygenase activity"/>
    <property type="evidence" value="ECO:0007669"/>
    <property type="project" value="InterPro"/>
</dbReference>
<dbReference type="GO" id="GO:0006749">
    <property type="term" value="P:glutathione metabolic process"/>
    <property type="evidence" value="ECO:0007669"/>
    <property type="project" value="InterPro"/>
</dbReference>